<dbReference type="InterPro" id="IPR051614">
    <property type="entry name" value="UPF0045_domain"/>
</dbReference>
<gene>
    <name evidence="3" type="ORF">CRIB_1484</name>
</gene>
<dbReference type="Pfam" id="PF01910">
    <property type="entry name" value="Thiamine_BP"/>
    <property type="match status" value="1"/>
</dbReference>
<accession>A0A1V1I1H2</accession>
<comment type="similarity">
    <text evidence="1">Belongs to the UPF0045 family.</text>
</comment>
<dbReference type="SUPFAM" id="SSF89957">
    <property type="entry name" value="MTH1187/YkoF-like"/>
    <property type="match status" value="1"/>
</dbReference>
<protein>
    <submittedName>
        <fullName evidence="3">Thiamin/hydroxymethyl pyrimidine-binding protein-like, putative</fullName>
    </submittedName>
</protein>
<dbReference type="RefSeq" id="WP_180701639.1">
    <property type="nucleotide sequence ID" value="NZ_LN555523.1"/>
</dbReference>
<keyword evidence="4" id="KW-1185">Reference proteome</keyword>
<dbReference type="EMBL" id="LN555523">
    <property type="protein sequence ID" value="CED94092.1"/>
    <property type="molecule type" value="Genomic_DNA"/>
</dbReference>
<evidence type="ECO:0000256" key="1">
    <source>
        <dbReference type="ARBA" id="ARBA00010272"/>
    </source>
</evidence>
<dbReference type="PANTHER" id="PTHR33777:SF1">
    <property type="entry name" value="UPF0045 PROTEIN ECM15"/>
    <property type="match status" value="1"/>
</dbReference>
<proteinExistence type="inferred from homology"/>
<dbReference type="GO" id="GO:0005829">
    <property type="term" value="C:cytosol"/>
    <property type="evidence" value="ECO:0007669"/>
    <property type="project" value="TreeGrafter"/>
</dbReference>
<dbReference type="AlphaFoldDB" id="A0A1V1I1H2"/>
<dbReference type="Proteomes" id="UP000245622">
    <property type="component" value="Chromosome 1"/>
</dbReference>
<dbReference type="GeneID" id="82205518"/>
<evidence type="ECO:0000259" key="2">
    <source>
        <dbReference type="Pfam" id="PF01910"/>
    </source>
</evidence>
<dbReference type="Gene3D" id="3.30.70.930">
    <property type="match status" value="1"/>
</dbReference>
<evidence type="ECO:0000313" key="3">
    <source>
        <dbReference type="EMBL" id="CED94092.1"/>
    </source>
</evidence>
<reference evidence="3 4" key="1">
    <citation type="submission" date="2014-04" db="EMBL/GenBank/DDBJ databases">
        <authorList>
            <person name="Hornung B.V."/>
        </authorList>
    </citation>
    <scope>NUCLEOTIDE SEQUENCE [LARGE SCALE GENOMIC DNA]</scope>
    <source>
        <strain evidence="3 4">CRIB</strain>
    </source>
</reference>
<dbReference type="NCBIfam" id="TIGR00106">
    <property type="entry name" value="MTH1187 family thiamine-binding protein"/>
    <property type="match status" value="1"/>
</dbReference>
<feature type="domain" description="Thiamine-binding protein" evidence="2">
    <location>
        <begin position="4"/>
        <end position="95"/>
    </location>
</feature>
<dbReference type="PANTHER" id="PTHR33777">
    <property type="entry name" value="UPF0045 PROTEIN ECM15"/>
    <property type="match status" value="1"/>
</dbReference>
<evidence type="ECO:0000313" key="4">
    <source>
        <dbReference type="Proteomes" id="UP000245622"/>
    </source>
</evidence>
<dbReference type="InterPro" id="IPR029756">
    <property type="entry name" value="MTH1187/YkoF-like"/>
</dbReference>
<sequence length="98" mass="11128">MIIADIAVVPLRPYKGEDEMYKVVDACIEIIQNSGLKYEIGAMSTTVEGEFDEVFEIIKTVHKLPFELGCERVITTIRIDEKFGGLTINDKLKNHRQV</sequence>
<organism evidence="3 4">
    <name type="scientific">Romboutsia ilealis</name>
    <dbReference type="NCBI Taxonomy" id="1115758"/>
    <lineage>
        <taxon>Bacteria</taxon>
        <taxon>Bacillati</taxon>
        <taxon>Bacillota</taxon>
        <taxon>Clostridia</taxon>
        <taxon>Peptostreptococcales</taxon>
        <taxon>Peptostreptococcaceae</taxon>
        <taxon>Romboutsia</taxon>
    </lineage>
</organism>
<dbReference type="KEGG" id="ril:CRIB_1484"/>
<name>A0A1V1I1H2_9FIRM</name>
<dbReference type="InterPro" id="IPR002767">
    <property type="entry name" value="Thiamine_BP"/>
</dbReference>